<dbReference type="GeneID" id="120282954"/>
<dbReference type="Pfam" id="PF23270">
    <property type="entry name" value="HAD_RAM2_N"/>
    <property type="match status" value="1"/>
</dbReference>
<keyword evidence="9" id="KW-1185">Reference proteome</keyword>
<accession>A0AB40D0D0</accession>
<feature type="transmembrane region" description="Helical" evidence="7">
    <location>
        <begin position="250"/>
        <end position="270"/>
    </location>
</feature>
<dbReference type="SMART" id="SM00563">
    <property type="entry name" value="PlsC"/>
    <property type="match status" value="1"/>
</dbReference>
<dbReference type="RefSeq" id="XP_039145718.1">
    <property type="nucleotide sequence ID" value="XM_039289784.1"/>
</dbReference>
<keyword evidence="4 7" id="KW-0812">Transmembrane</keyword>
<evidence type="ECO:0000256" key="4">
    <source>
        <dbReference type="ARBA" id="ARBA00022692"/>
    </source>
</evidence>
<sequence>MGVIRGLEPISKQSSKGIKNRSDETVIAELDGALLLSRNAFPYYMLVALEAGSLLRGVILLVCVPLVYIVTLFISRSLGIQMLVYISFAGLKIKDIDMVAAAVLPKFYTEDVHPEGWKMFNSFGKRCIVTANPRIMVEPFVKSFLGADKVLGTELETTKSGRATGFVSKPGVLLGELMKETLQQEFGDNMPDLGINGDGETDCGFMSMCKEVCLVPNNDDGRWQRVPIKQLQRPLIFHDGRWVRRPTAMVALLTFMWMPIGFILALIRIYCNIPFPEHIIRYNYKLMGINLVVKGSPPPPPGKGRPGFLFVCNHRTMCDPFITAVALGRKVSCVTYSISKFTEIISPIKAVALSREREKDAEIIKKLLEEGDLVICPEGTTCREPYLLRFSALFAELTDQIVPVAIITKQSMFQGTTVRGWKALDPYMVFMNPIPTFEITFLKPLHKEHTCAGGKSPIQVANYIQRLLAATLCYECTNLTRKDKYLMLAGTDGRVSPKKDI</sequence>
<dbReference type="GO" id="GO:0090447">
    <property type="term" value="F:glycerol-3-phosphate 2-O-acyltransferase activity"/>
    <property type="evidence" value="ECO:0007669"/>
    <property type="project" value="TreeGrafter"/>
</dbReference>
<dbReference type="SUPFAM" id="SSF69593">
    <property type="entry name" value="Glycerol-3-phosphate (1)-acyltransferase"/>
    <property type="match status" value="1"/>
</dbReference>
<evidence type="ECO:0000256" key="1">
    <source>
        <dbReference type="ARBA" id="ARBA00004141"/>
    </source>
</evidence>
<evidence type="ECO:0000256" key="3">
    <source>
        <dbReference type="ARBA" id="ARBA00022679"/>
    </source>
</evidence>
<keyword evidence="5 7" id="KW-1133">Transmembrane helix</keyword>
<comment type="subcellular location">
    <subcellularLocation>
        <location evidence="1">Membrane</location>
        <topology evidence="1">Multi-pass membrane protein</topology>
    </subcellularLocation>
</comment>
<dbReference type="GO" id="GO:0016791">
    <property type="term" value="F:phosphatase activity"/>
    <property type="evidence" value="ECO:0007669"/>
    <property type="project" value="TreeGrafter"/>
</dbReference>
<dbReference type="InterPro" id="IPR056462">
    <property type="entry name" value="HAD_RAM2/GPAT1-8"/>
</dbReference>
<dbReference type="Proteomes" id="UP001515500">
    <property type="component" value="Chromosome 18"/>
</dbReference>
<feature type="domain" description="Phospholipid/glycerol acyltransferase" evidence="8">
    <location>
        <begin position="308"/>
        <end position="409"/>
    </location>
</feature>
<gene>
    <name evidence="10" type="primary">LOC120282954</name>
</gene>
<evidence type="ECO:0000256" key="7">
    <source>
        <dbReference type="SAM" id="Phobius"/>
    </source>
</evidence>
<evidence type="ECO:0000259" key="8">
    <source>
        <dbReference type="SMART" id="SM00563"/>
    </source>
</evidence>
<evidence type="ECO:0000313" key="9">
    <source>
        <dbReference type="Proteomes" id="UP001515500"/>
    </source>
</evidence>
<proteinExistence type="inferred from homology"/>
<dbReference type="PANTHER" id="PTHR15486">
    <property type="entry name" value="ANCIENT UBIQUITOUS PROTEIN"/>
    <property type="match status" value="1"/>
</dbReference>
<feature type="transmembrane region" description="Helical" evidence="7">
    <location>
        <begin position="54"/>
        <end position="74"/>
    </location>
</feature>
<dbReference type="InterPro" id="IPR023214">
    <property type="entry name" value="HAD_sf"/>
</dbReference>
<evidence type="ECO:0000256" key="6">
    <source>
        <dbReference type="ARBA" id="ARBA00023136"/>
    </source>
</evidence>
<evidence type="ECO:0000256" key="5">
    <source>
        <dbReference type="ARBA" id="ARBA00022989"/>
    </source>
</evidence>
<dbReference type="Gene3D" id="3.40.50.1000">
    <property type="entry name" value="HAD superfamily/HAD-like"/>
    <property type="match status" value="1"/>
</dbReference>
<dbReference type="Pfam" id="PF01553">
    <property type="entry name" value="Acyltransferase"/>
    <property type="match status" value="1"/>
</dbReference>
<reference evidence="10" key="1">
    <citation type="submission" date="2025-08" db="UniProtKB">
        <authorList>
            <consortium name="RefSeq"/>
        </authorList>
    </citation>
    <scope>IDENTIFICATION</scope>
</reference>
<dbReference type="PANTHER" id="PTHR15486:SF49">
    <property type="entry name" value="GLYCEROL-3-PHOSPHATE 2-O-ACYLTRANSFERASE 6"/>
    <property type="match status" value="1"/>
</dbReference>
<dbReference type="AlphaFoldDB" id="A0AB40D0D0"/>
<comment type="similarity">
    <text evidence="2">Belongs to the GPAT/DAPAT family.</text>
</comment>
<evidence type="ECO:0000256" key="2">
    <source>
        <dbReference type="ARBA" id="ARBA00007937"/>
    </source>
</evidence>
<name>A0AB40D0D0_DIOCR</name>
<dbReference type="InterPro" id="IPR002123">
    <property type="entry name" value="Plipid/glycerol_acylTrfase"/>
</dbReference>
<keyword evidence="3" id="KW-0808">Transferase</keyword>
<evidence type="ECO:0000313" key="10">
    <source>
        <dbReference type="RefSeq" id="XP_039145718.1"/>
    </source>
</evidence>
<dbReference type="GO" id="GO:0016020">
    <property type="term" value="C:membrane"/>
    <property type="evidence" value="ECO:0007669"/>
    <property type="project" value="UniProtKB-SubCell"/>
</dbReference>
<dbReference type="GO" id="GO:0010143">
    <property type="term" value="P:cutin biosynthetic process"/>
    <property type="evidence" value="ECO:0007669"/>
    <property type="project" value="TreeGrafter"/>
</dbReference>
<keyword evidence="6 7" id="KW-0472">Membrane</keyword>
<protein>
    <submittedName>
        <fullName evidence="10">Glycerol-3-phosphate 2-O-acyltransferase 6-like</fullName>
    </submittedName>
</protein>
<organism evidence="9 10">
    <name type="scientific">Dioscorea cayennensis subsp. rotundata</name>
    <name type="common">White Guinea yam</name>
    <name type="synonym">Dioscorea rotundata</name>
    <dbReference type="NCBI Taxonomy" id="55577"/>
    <lineage>
        <taxon>Eukaryota</taxon>
        <taxon>Viridiplantae</taxon>
        <taxon>Streptophyta</taxon>
        <taxon>Embryophyta</taxon>
        <taxon>Tracheophyta</taxon>
        <taxon>Spermatophyta</taxon>
        <taxon>Magnoliopsida</taxon>
        <taxon>Liliopsida</taxon>
        <taxon>Dioscoreales</taxon>
        <taxon>Dioscoreaceae</taxon>
        <taxon>Dioscorea</taxon>
    </lineage>
</organism>